<proteinExistence type="inferred from homology"/>
<keyword evidence="2 6" id="KW-0641">Proline biosynthesis</keyword>
<dbReference type="AlphaFoldDB" id="A0A6N3ADQ6"/>
<dbReference type="SUPFAM" id="SSF48179">
    <property type="entry name" value="6-phosphogluconate dehydrogenase C-terminal domain-like"/>
    <property type="match status" value="1"/>
</dbReference>
<organism evidence="12">
    <name type="scientific">Veillonella ratti</name>
    <dbReference type="NCBI Taxonomy" id="103892"/>
    <lineage>
        <taxon>Bacteria</taxon>
        <taxon>Bacillati</taxon>
        <taxon>Bacillota</taxon>
        <taxon>Negativicutes</taxon>
        <taxon>Veillonellales</taxon>
        <taxon>Veillonellaceae</taxon>
        <taxon>Veillonella</taxon>
    </lineage>
</organism>
<feature type="domain" description="Pyrroline-5-carboxylate reductase catalytic N-terminal" evidence="10">
    <location>
        <begin position="5"/>
        <end position="97"/>
    </location>
</feature>
<comment type="pathway">
    <text evidence="6 9">Amino-acid biosynthesis; L-proline biosynthesis; L-proline from L-glutamate 5-semialdehyde: step 1/1.</text>
</comment>
<dbReference type="EC" id="1.5.1.2" evidence="6 7"/>
<protein>
    <recommendedName>
        <fullName evidence="6 7">Pyrroline-5-carboxylate reductase</fullName>
        <shortName evidence="6">P5C reductase</shortName>
        <shortName evidence="6">P5CR</shortName>
        <ecNumber evidence="6 7">1.5.1.2</ecNumber>
    </recommendedName>
    <alternativeName>
        <fullName evidence="6">PCA reductase</fullName>
    </alternativeName>
</protein>
<name>A0A6N3ADQ6_9FIRM</name>
<dbReference type="HAMAP" id="MF_01925">
    <property type="entry name" value="P5C_reductase"/>
    <property type="match status" value="1"/>
</dbReference>
<comment type="function">
    <text evidence="5 6">Catalyzes the reduction of 1-pyrroline-5-carboxylate (PCA) to L-proline.</text>
</comment>
<dbReference type="InterPro" id="IPR029036">
    <property type="entry name" value="P5CR_dimer"/>
</dbReference>
<keyword evidence="3 6" id="KW-0521">NADP</keyword>
<keyword evidence="4 6" id="KW-0560">Oxidoreductase</keyword>
<dbReference type="NCBIfam" id="TIGR00112">
    <property type="entry name" value="proC"/>
    <property type="match status" value="1"/>
</dbReference>
<dbReference type="Gene3D" id="1.10.3730.10">
    <property type="entry name" value="ProC C-terminal domain-like"/>
    <property type="match status" value="1"/>
</dbReference>
<dbReference type="GO" id="GO:0005737">
    <property type="term" value="C:cytoplasm"/>
    <property type="evidence" value="ECO:0007669"/>
    <property type="project" value="UniProtKB-SubCell"/>
</dbReference>
<dbReference type="Pfam" id="PF03807">
    <property type="entry name" value="F420_oxidored"/>
    <property type="match status" value="1"/>
</dbReference>
<dbReference type="PANTHER" id="PTHR11645">
    <property type="entry name" value="PYRROLINE-5-CARBOXYLATE REDUCTASE"/>
    <property type="match status" value="1"/>
</dbReference>
<evidence type="ECO:0000256" key="4">
    <source>
        <dbReference type="ARBA" id="ARBA00023002"/>
    </source>
</evidence>
<reference evidence="12" key="1">
    <citation type="submission" date="2019-11" db="EMBL/GenBank/DDBJ databases">
        <authorList>
            <person name="Feng L."/>
        </authorList>
    </citation>
    <scope>NUCLEOTIDE SEQUENCE</scope>
    <source>
        <strain evidence="12">VrattiLFYP33</strain>
    </source>
</reference>
<accession>A0A6N3ADQ6</accession>
<gene>
    <name evidence="6 12" type="primary">proC</name>
    <name evidence="12" type="ORF">VRLFYP33_00678</name>
</gene>
<dbReference type="PANTHER" id="PTHR11645:SF0">
    <property type="entry name" value="PYRROLINE-5-CARBOXYLATE REDUCTASE 3"/>
    <property type="match status" value="1"/>
</dbReference>
<dbReference type="SUPFAM" id="SSF51735">
    <property type="entry name" value="NAD(P)-binding Rossmann-fold domains"/>
    <property type="match status" value="1"/>
</dbReference>
<evidence type="ECO:0000256" key="9">
    <source>
        <dbReference type="RuleBase" id="RU003903"/>
    </source>
</evidence>
<evidence type="ECO:0000256" key="6">
    <source>
        <dbReference type="HAMAP-Rule" id="MF_01925"/>
    </source>
</evidence>
<dbReference type="InterPro" id="IPR008927">
    <property type="entry name" value="6-PGluconate_DH-like_C_sf"/>
</dbReference>
<evidence type="ECO:0000256" key="1">
    <source>
        <dbReference type="ARBA" id="ARBA00005525"/>
    </source>
</evidence>
<dbReference type="Pfam" id="PF14748">
    <property type="entry name" value="P5CR_dimer"/>
    <property type="match status" value="1"/>
</dbReference>
<evidence type="ECO:0000256" key="2">
    <source>
        <dbReference type="ARBA" id="ARBA00022650"/>
    </source>
</evidence>
<dbReference type="InterPro" id="IPR036291">
    <property type="entry name" value="NAD(P)-bd_dom_sf"/>
</dbReference>
<dbReference type="GO" id="GO:0055129">
    <property type="term" value="P:L-proline biosynthetic process"/>
    <property type="evidence" value="ECO:0007669"/>
    <property type="project" value="UniProtKB-UniRule"/>
</dbReference>
<evidence type="ECO:0000256" key="8">
    <source>
        <dbReference type="PIRSR" id="PIRSR000193-1"/>
    </source>
</evidence>
<dbReference type="GO" id="GO:0004735">
    <property type="term" value="F:pyrroline-5-carboxylate reductase activity"/>
    <property type="evidence" value="ECO:0007669"/>
    <property type="project" value="UniProtKB-UniRule"/>
</dbReference>
<dbReference type="PIRSF" id="PIRSF000193">
    <property type="entry name" value="Pyrrol-5-carb_rd"/>
    <property type="match status" value="1"/>
</dbReference>
<evidence type="ECO:0000259" key="10">
    <source>
        <dbReference type="Pfam" id="PF03807"/>
    </source>
</evidence>
<keyword evidence="6 9" id="KW-0028">Amino-acid biosynthesis</keyword>
<evidence type="ECO:0000259" key="11">
    <source>
        <dbReference type="Pfam" id="PF14748"/>
    </source>
</evidence>
<comment type="catalytic activity">
    <reaction evidence="6 9">
        <text>L-proline + NADP(+) = (S)-1-pyrroline-5-carboxylate + NADPH + 2 H(+)</text>
        <dbReference type="Rhea" id="RHEA:14109"/>
        <dbReference type="ChEBI" id="CHEBI:15378"/>
        <dbReference type="ChEBI" id="CHEBI:17388"/>
        <dbReference type="ChEBI" id="CHEBI:57783"/>
        <dbReference type="ChEBI" id="CHEBI:58349"/>
        <dbReference type="ChEBI" id="CHEBI:60039"/>
        <dbReference type="EC" id="1.5.1.2"/>
    </reaction>
</comment>
<evidence type="ECO:0000313" key="12">
    <source>
        <dbReference type="EMBL" id="VYT87700.1"/>
    </source>
</evidence>
<dbReference type="FunFam" id="1.10.3730.10:FF:000001">
    <property type="entry name" value="Pyrroline-5-carboxylate reductase"/>
    <property type="match status" value="1"/>
</dbReference>
<comment type="similarity">
    <text evidence="1 6 9">Belongs to the pyrroline-5-carboxylate reductase family.</text>
</comment>
<evidence type="ECO:0000256" key="3">
    <source>
        <dbReference type="ARBA" id="ARBA00022857"/>
    </source>
</evidence>
<feature type="binding site" evidence="8">
    <location>
        <begin position="69"/>
        <end position="72"/>
    </location>
    <ligand>
        <name>NADP(+)</name>
        <dbReference type="ChEBI" id="CHEBI:58349"/>
    </ligand>
</feature>
<dbReference type="EMBL" id="CACRUX010000026">
    <property type="protein sequence ID" value="VYT87700.1"/>
    <property type="molecule type" value="Genomic_DNA"/>
</dbReference>
<dbReference type="UniPathway" id="UPA00098">
    <property type="reaction ID" value="UER00361"/>
</dbReference>
<comment type="subcellular location">
    <subcellularLocation>
        <location evidence="6">Cytoplasm</location>
    </subcellularLocation>
</comment>
<dbReference type="Gene3D" id="3.40.50.720">
    <property type="entry name" value="NAD(P)-binding Rossmann-like Domain"/>
    <property type="match status" value="1"/>
</dbReference>
<evidence type="ECO:0000256" key="5">
    <source>
        <dbReference type="ARBA" id="ARBA00058118"/>
    </source>
</evidence>
<comment type="catalytic activity">
    <reaction evidence="6">
        <text>L-proline + NAD(+) = (S)-1-pyrroline-5-carboxylate + NADH + 2 H(+)</text>
        <dbReference type="Rhea" id="RHEA:14105"/>
        <dbReference type="ChEBI" id="CHEBI:15378"/>
        <dbReference type="ChEBI" id="CHEBI:17388"/>
        <dbReference type="ChEBI" id="CHEBI:57540"/>
        <dbReference type="ChEBI" id="CHEBI:57945"/>
        <dbReference type="ChEBI" id="CHEBI:60039"/>
        <dbReference type="EC" id="1.5.1.2"/>
    </reaction>
</comment>
<dbReference type="InterPro" id="IPR000304">
    <property type="entry name" value="Pyrroline-COOH_reductase"/>
</dbReference>
<sequence>MAGQILFVGAGAMGGAILRGALANRLVELQAVYVLVKTESSANALREELSVNAGTELPDIKSVKTVIWAVKPQVLPEVLPKLKDLPAGTTCLSVAAGVTLSTLEAAIPQAVWYRAMPNTPVAVGAGLTALTAGSKGNENVTAELSTLFGAIGEAVVCSEADLERLTAISGSGPGYAFVIMDALADAGVRLGLTRKVAIKAAAYTLFGAGKMALETGNHPAVLRDQVTSPGGTTIAGIAKMEKEGLRSALQEGVVACYERSLELGKH</sequence>
<dbReference type="RefSeq" id="WP_021840489.1">
    <property type="nucleotide sequence ID" value="NZ_CACRUX010000026.1"/>
</dbReference>
<dbReference type="InterPro" id="IPR053790">
    <property type="entry name" value="P5CR-like_CS"/>
</dbReference>
<evidence type="ECO:0000256" key="7">
    <source>
        <dbReference type="NCBIfam" id="TIGR00112"/>
    </source>
</evidence>
<feature type="domain" description="Pyrroline-5-carboxylate reductase dimerisation" evidence="11">
    <location>
        <begin position="159"/>
        <end position="263"/>
    </location>
</feature>
<keyword evidence="6" id="KW-0963">Cytoplasm</keyword>
<dbReference type="PROSITE" id="PS00521">
    <property type="entry name" value="P5CR"/>
    <property type="match status" value="1"/>
</dbReference>
<dbReference type="InterPro" id="IPR028939">
    <property type="entry name" value="P5C_Rdtase_cat_N"/>
</dbReference>